<gene>
    <name evidence="1" type="ordered locus">FBFL15_2848</name>
</gene>
<accession>G2Z5M2</accession>
<dbReference type="AlphaFoldDB" id="G2Z5M2"/>
<dbReference type="RefSeq" id="WP_014085272.1">
    <property type="nucleotide sequence ID" value="NC_016001.1"/>
</dbReference>
<protein>
    <recommendedName>
        <fullName evidence="3">SMI1/KNR4 family protein</fullName>
    </recommendedName>
</protein>
<organism evidence="1 2">
    <name type="scientific">Flavobacterium branchiophilum (strain FL-15)</name>
    <dbReference type="NCBI Taxonomy" id="1034807"/>
    <lineage>
        <taxon>Bacteria</taxon>
        <taxon>Pseudomonadati</taxon>
        <taxon>Bacteroidota</taxon>
        <taxon>Flavobacteriia</taxon>
        <taxon>Flavobacteriales</taxon>
        <taxon>Flavobacteriaceae</taxon>
        <taxon>Flavobacterium</taxon>
    </lineage>
</organism>
<evidence type="ECO:0008006" key="3">
    <source>
        <dbReference type="Google" id="ProtNLM"/>
    </source>
</evidence>
<dbReference type="KEGG" id="fbr:FBFL15_2848"/>
<dbReference type="eggNOG" id="ENOG5032IB3">
    <property type="taxonomic scope" value="Bacteria"/>
</dbReference>
<dbReference type="EMBL" id="FQ859183">
    <property type="protein sequence ID" value="CCB70820.1"/>
    <property type="molecule type" value="Genomic_DNA"/>
</dbReference>
<evidence type="ECO:0000313" key="2">
    <source>
        <dbReference type="Proteomes" id="UP000009186"/>
    </source>
</evidence>
<proteinExistence type="predicted"/>
<dbReference type="HOGENOM" id="CLU_138392_0_0_10"/>
<sequence length="168" mass="20368">MFEINIEKEIEKFIRRNTLINNLNKIPIRDNFYNEYISKYKSHKLNADIDIFDYEKTLVKNSYIKKNYPNLSENLWIIADSGQGDEWFLSKRNEKILFYDHNKGEYVEDGFIEMDLTFKDFLQLGLILNKLEEYLGQGIDEEIFKKPFIENLNKINKNLFNIYPYKYF</sequence>
<dbReference type="Proteomes" id="UP000009186">
    <property type="component" value="Chromosome"/>
</dbReference>
<reference evidence="1 2" key="1">
    <citation type="journal article" date="2011" name="Appl. Environ. Microbiol.">
        <title>Complete genome sequence of the fish pathogen Flavobacterium branchiophilum.</title>
        <authorList>
            <consortium name="1:IP"/>
            <consortium name="Microbial Evolutionary Genomics,F-75015 Paris"/>
            <consortium name="France 2:CNRS"/>
            <consortium name="URA2171"/>
            <consortium name="F-75015 Paris,France 3:Unite de Virologie et Immunologie Mol."/>
            <consortium name="INRA,78352 Jouy en Josas Cedex"/>
            <consortium name="France. 4:Unite de Mathemathique"/>
            <consortium name="Informatique et Genome,INRA"/>
            <consortium name="78352 Jouy en Josas Cedex"/>
            <consortium name="France. 5:CEA/Genoscope"/>
            <consortium name="Evry"/>
            <consortium name="France"/>
            <person name="Touchon M."/>
            <person name="Barbier P."/>
            <person name="Bernardet J.F."/>
            <person name="Loux V."/>
            <person name="Vacherie B."/>
            <person name="Barbe V."/>
            <person name="Rocha E.P."/>
            <person name="Duchaud E."/>
        </authorList>
    </citation>
    <scope>NUCLEOTIDE SEQUENCE [LARGE SCALE GENOMIC DNA]</scope>
    <source>
        <strain evidence="1 2">FL-15</strain>
    </source>
</reference>
<name>G2Z5M2_FLABF</name>
<keyword evidence="2" id="KW-1185">Reference proteome</keyword>
<evidence type="ECO:0000313" key="1">
    <source>
        <dbReference type="EMBL" id="CCB70820.1"/>
    </source>
</evidence>